<dbReference type="Proteomes" id="UP000008206">
    <property type="component" value="Plasmid Cy782203"/>
</dbReference>
<dbReference type="SUPFAM" id="SSF47598">
    <property type="entry name" value="Ribbon-helix-helix"/>
    <property type="match status" value="1"/>
</dbReference>
<dbReference type="HOGENOM" id="CLU_2232127_0_0_3"/>
<protein>
    <recommendedName>
        <fullName evidence="1">CopG-like ribbon-helix-helix domain-containing protein</fullName>
    </recommendedName>
</protein>
<keyword evidence="3" id="KW-1185">Reference proteome</keyword>
<feature type="domain" description="CopG-like ribbon-helix-helix" evidence="1">
    <location>
        <begin position="6"/>
        <end position="48"/>
    </location>
</feature>
<evidence type="ECO:0000313" key="3">
    <source>
        <dbReference type="Proteomes" id="UP000008206"/>
    </source>
</evidence>
<dbReference type="Pfam" id="PF07878">
    <property type="entry name" value="RHH_5"/>
    <property type="match status" value="1"/>
</dbReference>
<geneLocation type="plasmid" evidence="2 3">
    <name>Cy782203</name>
</geneLocation>
<keyword evidence="2" id="KW-0614">Plasmid</keyword>
<dbReference type="KEGG" id="cyj:Cyan7822_6881"/>
<evidence type="ECO:0000313" key="2">
    <source>
        <dbReference type="EMBL" id="ADN18526.1"/>
    </source>
</evidence>
<dbReference type="AlphaFoldDB" id="E0UNJ6"/>
<dbReference type="EMBL" id="CP002201">
    <property type="protein sequence ID" value="ADN18526.1"/>
    <property type="molecule type" value="Genomic_DNA"/>
</dbReference>
<dbReference type="OrthoDB" id="465824at2"/>
<name>E0UNJ6_GLOV7</name>
<gene>
    <name evidence="2" type="ordered locus">Cyan7822_6881</name>
</gene>
<evidence type="ECO:0000259" key="1">
    <source>
        <dbReference type="Pfam" id="PF07878"/>
    </source>
</evidence>
<accession>E0UNJ6</accession>
<dbReference type="RefSeq" id="WP_013325652.1">
    <property type="nucleotide sequence ID" value="NC_014502.1"/>
</dbReference>
<dbReference type="GO" id="GO:0006355">
    <property type="term" value="P:regulation of DNA-templated transcription"/>
    <property type="evidence" value="ECO:0007669"/>
    <property type="project" value="InterPro"/>
</dbReference>
<proteinExistence type="predicted"/>
<organism evidence="2 3">
    <name type="scientific">Gloeothece verrucosa (strain PCC 7822)</name>
    <name type="common">Cyanothece sp. (strain PCC 7822)</name>
    <dbReference type="NCBI Taxonomy" id="497965"/>
    <lineage>
        <taxon>Bacteria</taxon>
        <taxon>Bacillati</taxon>
        <taxon>Cyanobacteriota</taxon>
        <taxon>Cyanophyceae</taxon>
        <taxon>Oscillatoriophycideae</taxon>
        <taxon>Chroococcales</taxon>
        <taxon>Aphanothecaceae</taxon>
        <taxon>Gloeothece</taxon>
        <taxon>Gloeothece verrucosa</taxon>
    </lineage>
</organism>
<dbReference type="InterPro" id="IPR010985">
    <property type="entry name" value="Ribbon_hlx_hlx"/>
</dbReference>
<sequence>MTNVTSKRLNLSLPEHLYDDLRIWADHQGRSMANLANFLLERSISTAKVDGEFPTNAGEAQAVEFLKAITKGERPKNSKLVKLAHCLDLETDQLVQLCDRLFMKK</sequence>
<dbReference type="InterPro" id="IPR012869">
    <property type="entry name" value="RHH_5"/>
</dbReference>
<reference evidence="3" key="1">
    <citation type="journal article" date="2011" name="MBio">
        <title>Novel metabolic attributes of the genus Cyanothece, comprising a group of unicellular nitrogen-fixing Cyanobacteria.</title>
        <authorList>
            <person name="Bandyopadhyay A."/>
            <person name="Elvitigala T."/>
            <person name="Welsh E."/>
            <person name="Stockel J."/>
            <person name="Liberton M."/>
            <person name="Min H."/>
            <person name="Sherman L.A."/>
            <person name="Pakrasi H.B."/>
        </authorList>
    </citation>
    <scope>NUCLEOTIDE SEQUENCE [LARGE SCALE GENOMIC DNA]</scope>
    <source>
        <strain evidence="3">PCC 7822</strain>
        <plasmid evidence="3">Cy782203</plasmid>
    </source>
</reference>